<protein>
    <submittedName>
        <fullName evidence="1">Uncharacterized protein</fullName>
    </submittedName>
</protein>
<evidence type="ECO:0000313" key="1">
    <source>
        <dbReference type="EMBL" id="KAJ1353419.1"/>
    </source>
</evidence>
<reference evidence="1" key="1">
    <citation type="submission" date="2021-06" db="EMBL/GenBank/DDBJ databases">
        <title>Parelaphostrongylus tenuis whole genome reference sequence.</title>
        <authorList>
            <person name="Garwood T.J."/>
            <person name="Larsen P.A."/>
            <person name="Fountain-Jones N.M."/>
            <person name="Garbe J.R."/>
            <person name="Macchietto M.G."/>
            <person name="Kania S.A."/>
            <person name="Gerhold R.W."/>
            <person name="Richards J.E."/>
            <person name="Wolf T.M."/>
        </authorList>
    </citation>
    <scope>NUCLEOTIDE SEQUENCE</scope>
    <source>
        <strain evidence="1">MNPRO001-30</strain>
        <tissue evidence="1">Meninges</tissue>
    </source>
</reference>
<gene>
    <name evidence="1" type="ORF">KIN20_010046</name>
</gene>
<keyword evidence="2" id="KW-1185">Reference proteome</keyword>
<dbReference type="Proteomes" id="UP001196413">
    <property type="component" value="Unassembled WGS sequence"/>
</dbReference>
<sequence length="85" mass="9654">MIRLFSKYIVARSRCHVWTVVKEAKPRLEARRSQDNRVLAPVSTWTNSPNASQGTTLAEWVVERNVYLAAVREYLACCSAGVGWE</sequence>
<accession>A0AAD5MTE3</accession>
<dbReference type="EMBL" id="JAHQIW010001707">
    <property type="protein sequence ID" value="KAJ1353419.1"/>
    <property type="molecule type" value="Genomic_DNA"/>
</dbReference>
<evidence type="ECO:0000313" key="2">
    <source>
        <dbReference type="Proteomes" id="UP001196413"/>
    </source>
</evidence>
<dbReference type="AlphaFoldDB" id="A0AAD5MTE3"/>
<proteinExistence type="predicted"/>
<comment type="caution">
    <text evidence="1">The sequence shown here is derived from an EMBL/GenBank/DDBJ whole genome shotgun (WGS) entry which is preliminary data.</text>
</comment>
<organism evidence="1 2">
    <name type="scientific">Parelaphostrongylus tenuis</name>
    <name type="common">Meningeal worm</name>
    <dbReference type="NCBI Taxonomy" id="148309"/>
    <lineage>
        <taxon>Eukaryota</taxon>
        <taxon>Metazoa</taxon>
        <taxon>Ecdysozoa</taxon>
        <taxon>Nematoda</taxon>
        <taxon>Chromadorea</taxon>
        <taxon>Rhabditida</taxon>
        <taxon>Rhabditina</taxon>
        <taxon>Rhabditomorpha</taxon>
        <taxon>Strongyloidea</taxon>
        <taxon>Metastrongylidae</taxon>
        <taxon>Parelaphostrongylus</taxon>
    </lineage>
</organism>
<name>A0AAD5MTE3_PARTN</name>